<dbReference type="SUPFAM" id="SSF51735">
    <property type="entry name" value="NAD(P)-binding Rossmann-fold domains"/>
    <property type="match status" value="1"/>
</dbReference>
<keyword evidence="5" id="KW-0560">Oxidoreductase</keyword>
<evidence type="ECO:0000256" key="2">
    <source>
        <dbReference type="ARBA" id="ARBA00022630"/>
    </source>
</evidence>
<keyword evidence="4" id="KW-0521">NADP</keyword>
<dbReference type="RefSeq" id="WP_009482842.1">
    <property type="nucleotide sequence ID" value="NZ_BAFE01000064.1"/>
</dbReference>
<evidence type="ECO:0000313" key="10">
    <source>
        <dbReference type="Proteomes" id="UP000004367"/>
    </source>
</evidence>
<name>H5UT86_9MICO</name>
<dbReference type="InterPro" id="IPR036291">
    <property type="entry name" value="NAD(P)-bd_dom_sf"/>
</dbReference>
<feature type="domain" description="FAD-binding" evidence="7">
    <location>
        <begin position="9"/>
        <end position="332"/>
    </location>
</feature>
<keyword evidence="6" id="KW-0503">Monooxygenase</keyword>
<evidence type="ECO:0000259" key="7">
    <source>
        <dbReference type="Pfam" id="PF01494"/>
    </source>
</evidence>
<dbReference type="PANTHER" id="PTHR46028">
    <property type="entry name" value="KYNURENINE 3-MONOOXYGENASE"/>
    <property type="match status" value="1"/>
</dbReference>
<proteinExistence type="predicted"/>
<dbReference type="InterPro" id="IPR036188">
    <property type="entry name" value="FAD/NAD-bd_sf"/>
</dbReference>
<dbReference type="GO" id="GO:0070189">
    <property type="term" value="P:kynurenine metabolic process"/>
    <property type="evidence" value="ECO:0007669"/>
    <property type="project" value="TreeGrafter"/>
</dbReference>
<organism evidence="9 10">
    <name type="scientific">Mobilicoccus pelagius NBRC 104925</name>
    <dbReference type="NCBI Taxonomy" id="1089455"/>
    <lineage>
        <taxon>Bacteria</taxon>
        <taxon>Bacillati</taxon>
        <taxon>Actinomycetota</taxon>
        <taxon>Actinomycetes</taxon>
        <taxon>Micrococcales</taxon>
        <taxon>Dermatophilaceae</taxon>
        <taxon>Mobilicoccus</taxon>
    </lineage>
</organism>
<dbReference type="SUPFAM" id="SSF51905">
    <property type="entry name" value="FAD/NAD(P)-binding domain"/>
    <property type="match status" value="1"/>
</dbReference>
<gene>
    <name evidence="9" type="ORF">MOPEL_086_00070</name>
</gene>
<dbReference type="Proteomes" id="UP000004367">
    <property type="component" value="Unassembled WGS sequence"/>
</dbReference>
<evidence type="ECO:0000256" key="5">
    <source>
        <dbReference type="ARBA" id="ARBA00023002"/>
    </source>
</evidence>
<dbReference type="Pfam" id="PF13460">
    <property type="entry name" value="NAD_binding_10"/>
    <property type="match status" value="1"/>
</dbReference>
<feature type="domain" description="NAD(P)-binding" evidence="8">
    <location>
        <begin position="472"/>
        <end position="656"/>
    </location>
</feature>
<sequence>MSAVESPHTIVLGAGPVGLAAGLLLTAQGHRVTVYEARDELLLSDENSYPIGVNTRGQEALRRIDPALLERLREVGEVVEAFHIYKGTRRLSRLESGKLIATTRAFLTRILFEKTQQTEGLTYVPGHRLASADLAARTLTFDRTSGDQVVVDAGDARVLAADGVWSAARRSMAEQVPGFTPRVGDWGVKFRVAYSRPHASASGLDPAVHHIFTSKGIYTATLRDGVWGVALTAIEGDEAESLLLSTDASEPNIRALRAHVQEHAPLAAPLLTHDDYEAFFSRDPFGGAVVICPRIAFDEWLLLIGDAAHSVIPPTGEGVNSGLEDAFLLAEHAASGSSTWFAEYEAARLPDLHALGEYAWTLRDNISSTDPARGAANVVLRIVDTAAAKLHLPNAQVEARLFGPGSGLTPYREAIGPWLRQREALFPVARGAVSAAQSVADRLRDDHDTAARPGGSAASSNGESMRITIVGGSHGSGRALAEQALKAGHDVTVVSRSGTGVGSAKAVTGDATDPAVAKEAVAGADAVVVTVGGSKDAPRIRTQVTEAVVEAMREAGVTRLVVQSSVGAGDSARQLPFVQRHIAPLLLKQPLADHDAQEDVVRASGLQWTIVRPTGLTNTDATGTWKTLRDDEPGTLNGTISRGVVGGCLLACLTDPTTVGTHLGISKA</sequence>
<dbReference type="InterPro" id="IPR016040">
    <property type="entry name" value="NAD(P)-bd_dom"/>
</dbReference>
<dbReference type="eggNOG" id="COG0654">
    <property type="taxonomic scope" value="Bacteria"/>
</dbReference>
<keyword evidence="3" id="KW-0274">FAD</keyword>
<protein>
    <submittedName>
        <fullName evidence="9">Uncharacterized protein</fullName>
    </submittedName>
</protein>
<accession>H5UT86</accession>
<dbReference type="EMBL" id="BAFE01000064">
    <property type="protein sequence ID" value="GAB48944.1"/>
    <property type="molecule type" value="Genomic_DNA"/>
</dbReference>
<dbReference type="GO" id="GO:0004502">
    <property type="term" value="F:kynurenine 3-monooxygenase activity"/>
    <property type="evidence" value="ECO:0007669"/>
    <property type="project" value="TreeGrafter"/>
</dbReference>
<dbReference type="PRINTS" id="PR00420">
    <property type="entry name" value="RNGMNOXGNASE"/>
</dbReference>
<dbReference type="OrthoDB" id="9771302at2"/>
<comment type="caution">
    <text evidence="9">The sequence shown here is derived from an EMBL/GenBank/DDBJ whole genome shotgun (WGS) entry which is preliminary data.</text>
</comment>
<reference evidence="9 10" key="1">
    <citation type="submission" date="2012-02" db="EMBL/GenBank/DDBJ databases">
        <title>Whole genome shotgun sequence of Mobilicoccus pelagius NBRC 104925.</title>
        <authorList>
            <person name="Yoshida Y."/>
            <person name="Hosoyama A."/>
            <person name="Tsuchikane K."/>
            <person name="Katsumata H."/>
            <person name="Yamazaki S."/>
            <person name="Fujita N."/>
        </authorList>
    </citation>
    <scope>NUCLEOTIDE SEQUENCE [LARGE SCALE GENOMIC DNA]</scope>
    <source>
        <strain evidence="9 10">NBRC 104925</strain>
    </source>
</reference>
<keyword evidence="10" id="KW-1185">Reference proteome</keyword>
<dbReference type="Pfam" id="PF01494">
    <property type="entry name" value="FAD_binding_3"/>
    <property type="match status" value="1"/>
</dbReference>
<evidence type="ECO:0000256" key="6">
    <source>
        <dbReference type="ARBA" id="ARBA00023033"/>
    </source>
</evidence>
<evidence type="ECO:0000256" key="3">
    <source>
        <dbReference type="ARBA" id="ARBA00022827"/>
    </source>
</evidence>
<dbReference type="eggNOG" id="COG0702">
    <property type="taxonomic scope" value="Bacteria"/>
</dbReference>
<comment type="cofactor">
    <cofactor evidence="1">
        <name>FAD</name>
        <dbReference type="ChEBI" id="CHEBI:57692"/>
    </cofactor>
</comment>
<evidence type="ECO:0000313" key="9">
    <source>
        <dbReference type="EMBL" id="GAB48944.1"/>
    </source>
</evidence>
<dbReference type="GO" id="GO:0071949">
    <property type="term" value="F:FAD binding"/>
    <property type="evidence" value="ECO:0007669"/>
    <property type="project" value="InterPro"/>
</dbReference>
<evidence type="ECO:0000259" key="8">
    <source>
        <dbReference type="Pfam" id="PF13460"/>
    </source>
</evidence>
<dbReference type="STRING" id="1089455.MOPEL_086_00070"/>
<dbReference type="Gene3D" id="3.50.50.60">
    <property type="entry name" value="FAD/NAD(P)-binding domain"/>
    <property type="match status" value="1"/>
</dbReference>
<dbReference type="Gene3D" id="3.40.50.720">
    <property type="entry name" value="NAD(P)-binding Rossmann-like Domain"/>
    <property type="match status" value="1"/>
</dbReference>
<dbReference type="InterPro" id="IPR002938">
    <property type="entry name" value="FAD-bd"/>
</dbReference>
<dbReference type="PANTHER" id="PTHR46028:SF2">
    <property type="entry name" value="KYNURENINE 3-MONOOXYGENASE"/>
    <property type="match status" value="1"/>
</dbReference>
<evidence type="ECO:0000256" key="1">
    <source>
        <dbReference type="ARBA" id="ARBA00001974"/>
    </source>
</evidence>
<evidence type="ECO:0000256" key="4">
    <source>
        <dbReference type="ARBA" id="ARBA00022857"/>
    </source>
</evidence>
<keyword evidence="2" id="KW-0285">Flavoprotein</keyword>
<dbReference type="AlphaFoldDB" id="H5UT86"/>